<reference evidence="2" key="1">
    <citation type="submission" date="2021-08" db="EMBL/GenBank/DDBJ databases">
        <title>WGS assembly of Ceratopteris richardii.</title>
        <authorList>
            <person name="Marchant D.B."/>
            <person name="Chen G."/>
            <person name="Jenkins J."/>
            <person name="Shu S."/>
            <person name="Leebens-Mack J."/>
            <person name="Grimwood J."/>
            <person name="Schmutz J."/>
            <person name="Soltis P."/>
            <person name="Soltis D."/>
            <person name="Chen Z.-H."/>
        </authorList>
    </citation>
    <scope>NUCLEOTIDE SEQUENCE</scope>
    <source>
        <strain evidence="2">Whitten #5841</strain>
        <tissue evidence="2">Leaf</tissue>
    </source>
</reference>
<dbReference type="OrthoDB" id="1886113at2759"/>
<feature type="transmembrane region" description="Helical" evidence="1">
    <location>
        <begin position="25"/>
        <end position="48"/>
    </location>
</feature>
<evidence type="ECO:0000256" key="1">
    <source>
        <dbReference type="SAM" id="Phobius"/>
    </source>
</evidence>
<name>A0A8T2Q2T9_CERRI</name>
<dbReference type="AlphaFoldDB" id="A0A8T2Q2T9"/>
<organism evidence="2 3">
    <name type="scientific">Ceratopteris richardii</name>
    <name type="common">Triangle waterfern</name>
    <dbReference type="NCBI Taxonomy" id="49495"/>
    <lineage>
        <taxon>Eukaryota</taxon>
        <taxon>Viridiplantae</taxon>
        <taxon>Streptophyta</taxon>
        <taxon>Embryophyta</taxon>
        <taxon>Tracheophyta</taxon>
        <taxon>Polypodiopsida</taxon>
        <taxon>Polypodiidae</taxon>
        <taxon>Polypodiales</taxon>
        <taxon>Pteridineae</taxon>
        <taxon>Pteridaceae</taxon>
        <taxon>Parkerioideae</taxon>
        <taxon>Ceratopteris</taxon>
    </lineage>
</organism>
<evidence type="ECO:0000313" key="3">
    <source>
        <dbReference type="Proteomes" id="UP000825935"/>
    </source>
</evidence>
<keyword evidence="1" id="KW-0472">Membrane</keyword>
<proteinExistence type="predicted"/>
<dbReference type="Proteomes" id="UP000825935">
    <property type="component" value="Chromosome 38"/>
</dbReference>
<comment type="caution">
    <text evidence="2">The sequence shown here is derived from an EMBL/GenBank/DDBJ whole genome shotgun (WGS) entry which is preliminary data.</text>
</comment>
<keyword evidence="1" id="KW-0812">Transmembrane</keyword>
<gene>
    <name evidence="2" type="ORF">KP509_38G018700</name>
</gene>
<dbReference type="OMA" id="ATICPCS"/>
<evidence type="ECO:0000313" key="2">
    <source>
        <dbReference type="EMBL" id="KAH7277988.1"/>
    </source>
</evidence>
<sequence length="333" mass="37724">MAKFAGCYMISFKMPKEFHQPKSRVVIRFLLTLLVCLISVSLVLLFLFTQEPTFRTVRHWDDTYALKQFSPFLASRNASLDPIYKEKSAATICPCSNTTFTWNSFVDFFTIQYNPPQNPVRSSMITNGTEFCLNSIKSLPLNSSHVSRVGCPNMVNAAVNKANSRTFLSSASLMDPVLLNSTIQRSVLENLQRSLNECVYAMDYDSTWNTTLPFEWLRYIYEAFAAMVETYGSNPHVSDLEFWNVANATIPTTVIDWPFIQMIDSRSALGMQVNWTRYASICRPLYCDVVEGVSVGKKIFSAMAEIGGFGALMLLIVRKLLWPSICMLAGWKQ</sequence>
<accession>A0A8T2Q2T9</accession>
<keyword evidence="1" id="KW-1133">Transmembrane helix</keyword>
<dbReference type="EMBL" id="CM035443">
    <property type="protein sequence ID" value="KAH7277988.1"/>
    <property type="molecule type" value="Genomic_DNA"/>
</dbReference>
<protein>
    <submittedName>
        <fullName evidence="2">Uncharacterized protein</fullName>
    </submittedName>
</protein>
<keyword evidence="3" id="KW-1185">Reference proteome</keyword>